<dbReference type="Proteomes" id="UP000823388">
    <property type="component" value="Chromosome 4K"/>
</dbReference>
<sequence length="108" mass="12308">MKKTKCYKSSVHTVRKKRHPDTNFRFPDLNFAIPLMSLSTTSLHQLYPLISSVIEMEWKALTNNFGLDVGHKKVLIANINQTFNHLSSIEFFPSPDNHFSTSTNDGAL</sequence>
<accession>A0A8T0TRH6</accession>
<dbReference type="EMBL" id="CM029043">
    <property type="protein sequence ID" value="KAG2613430.1"/>
    <property type="molecule type" value="Genomic_DNA"/>
</dbReference>
<dbReference type="AlphaFoldDB" id="A0A8T0TRH6"/>
<keyword evidence="2" id="KW-1185">Reference proteome</keyword>
<proteinExistence type="predicted"/>
<name>A0A8T0TRH6_PANVG</name>
<gene>
    <name evidence="1" type="ORF">PVAP13_4KG364276</name>
</gene>
<protein>
    <submittedName>
        <fullName evidence="1">Uncharacterized protein</fullName>
    </submittedName>
</protein>
<comment type="caution">
    <text evidence="1">The sequence shown here is derived from an EMBL/GenBank/DDBJ whole genome shotgun (WGS) entry which is preliminary data.</text>
</comment>
<reference evidence="1" key="1">
    <citation type="submission" date="2020-05" db="EMBL/GenBank/DDBJ databases">
        <title>WGS assembly of Panicum virgatum.</title>
        <authorList>
            <person name="Lovell J.T."/>
            <person name="Jenkins J."/>
            <person name="Shu S."/>
            <person name="Juenger T.E."/>
            <person name="Schmutz J."/>
        </authorList>
    </citation>
    <scope>NUCLEOTIDE SEQUENCE</scope>
    <source>
        <strain evidence="1">AP13</strain>
    </source>
</reference>
<evidence type="ECO:0000313" key="2">
    <source>
        <dbReference type="Proteomes" id="UP000823388"/>
    </source>
</evidence>
<organism evidence="1 2">
    <name type="scientific">Panicum virgatum</name>
    <name type="common">Blackwell switchgrass</name>
    <dbReference type="NCBI Taxonomy" id="38727"/>
    <lineage>
        <taxon>Eukaryota</taxon>
        <taxon>Viridiplantae</taxon>
        <taxon>Streptophyta</taxon>
        <taxon>Embryophyta</taxon>
        <taxon>Tracheophyta</taxon>
        <taxon>Spermatophyta</taxon>
        <taxon>Magnoliopsida</taxon>
        <taxon>Liliopsida</taxon>
        <taxon>Poales</taxon>
        <taxon>Poaceae</taxon>
        <taxon>PACMAD clade</taxon>
        <taxon>Panicoideae</taxon>
        <taxon>Panicodae</taxon>
        <taxon>Paniceae</taxon>
        <taxon>Panicinae</taxon>
        <taxon>Panicum</taxon>
        <taxon>Panicum sect. Hiantes</taxon>
    </lineage>
</organism>
<evidence type="ECO:0000313" key="1">
    <source>
        <dbReference type="EMBL" id="KAG2613430.1"/>
    </source>
</evidence>